<name>M6VCR6_9LEPT</name>
<dbReference type="EMBL" id="AKWD02000024">
    <property type="protein sequence ID" value="EMO54650.1"/>
    <property type="molecule type" value="Genomic_DNA"/>
</dbReference>
<comment type="caution">
    <text evidence="1">The sequence shown here is derived from an EMBL/GenBank/DDBJ whole genome shotgun (WGS) entry which is preliminary data.</text>
</comment>
<dbReference type="Proteomes" id="UP000012112">
    <property type="component" value="Unassembled WGS sequence"/>
</dbReference>
<protein>
    <submittedName>
        <fullName evidence="1">Uncharacterized protein</fullName>
    </submittedName>
</protein>
<gene>
    <name evidence="1" type="ORF">LEP1GSC172_4271</name>
</gene>
<reference evidence="1 2" key="1">
    <citation type="submission" date="2013-01" db="EMBL/GenBank/DDBJ databases">
        <authorList>
            <person name="Harkins D.M."/>
            <person name="Durkin A.S."/>
            <person name="Brinkac L.M."/>
            <person name="Haft D.H."/>
            <person name="Selengut J.D."/>
            <person name="Sanka R."/>
            <person name="DePew J."/>
            <person name="Purushe J."/>
            <person name="Matthias M.A."/>
            <person name="Vinetz J.M."/>
            <person name="Sutton G.G."/>
            <person name="Nierman W.C."/>
            <person name="Fouts D.E."/>
        </authorList>
    </citation>
    <scope>NUCLEOTIDE SEQUENCE [LARGE SCALE GENOMIC DNA]</scope>
    <source>
        <strain evidence="1 2">HAI1536</strain>
    </source>
</reference>
<sequence>MIPNAVCFSNLIWVGTAAIFRNSVGFYETYIIKIFLKVRVPIFLSQLHSSKKVFKTI</sequence>
<dbReference type="AlphaFoldDB" id="M6VCR6"/>
<evidence type="ECO:0000313" key="2">
    <source>
        <dbReference type="Proteomes" id="UP000012112"/>
    </source>
</evidence>
<organism evidence="1 2">
    <name type="scientific">Leptospira noguchii</name>
    <dbReference type="NCBI Taxonomy" id="28182"/>
    <lineage>
        <taxon>Bacteria</taxon>
        <taxon>Pseudomonadati</taxon>
        <taxon>Spirochaetota</taxon>
        <taxon>Spirochaetia</taxon>
        <taxon>Leptospirales</taxon>
        <taxon>Leptospiraceae</taxon>
        <taxon>Leptospira</taxon>
    </lineage>
</organism>
<accession>M6VCR6</accession>
<proteinExistence type="predicted"/>
<evidence type="ECO:0000313" key="1">
    <source>
        <dbReference type="EMBL" id="EMO54650.1"/>
    </source>
</evidence>